<reference evidence="6 7" key="1">
    <citation type="submission" date="2021-02" db="EMBL/GenBank/DDBJ databases">
        <title>Porcisia hertigi Genome sequencing and assembly.</title>
        <authorList>
            <person name="Almutairi H."/>
            <person name="Gatherer D."/>
        </authorList>
    </citation>
    <scope>NUCLEOTIDE SEQUENCE [LARGE SCALE GENOMIC DNA]</scope>
    <source>
        <strain evidence="6 7">C119</strain>
    </source>
</reference>
<gene>
    <name evidence="6" type="ORF">JKF63_04170</name>
</gene>
<feature type="region of interest" description="Disordered" evidence="4">
    <location>
        <begin position="22"/>
        <end position="88"/>
    </location>
</feature>
<dbReference type="Gene3D" id="3.10.120.10">
    <property type="entry name" value="Cytochrome b5-like heme/steroid binding domain"/>
    <property type="match status" value="1"/>
</dbReference>
<dbReference type="PANTHER" id="PTHR46237">
    <property type="entry name" value="CYTOCHROME B5 REDUCTASE 4 FAMILY MEMBER"/>
    <property type="match status" value="1"/>
</dbReference>
<dbReference type="SMART" id="SM01117">
    <property type="entry name" value="Cyt-b5"/>
    <property type="match status" value="1"/>
</dbReference>
<feature type="compositionally biased region" description="Polar residues" evidence="4">
    <location>
        <begin position="149"/>
        <end position="168"/>
    </location>
</feature>
<dbReference type="AlphaFoldDB" id="A0A836IDW0"/>
<dbReference type="GO" id="GO:0005737">
    <property type="term" value="C:cytoplasm"/>
    <property type="evidence" value="ECO:0007669"/>
    <property type="project" value="TreeGrafter"/>
</dbReference>
<keyword evidence="3" id="KW-0408">Iron</keyword>
<evidence type="ECO:0000256" key="4">
    <source>
        <dbReference type="SAM" id="MobiDB-lite"/>
    </source>
</evidence>
<feature type="compositionally biased region" description="Low complexity" evidence="4">
    <location>
        <begin position="60"/>
        <end position="75"/>
    </location>
</feature>
<feature type="region of interest" description="Disordered" evidence="4">
    <location>
        <begin position="331"/>
        <end position="404"/>
    </location>
</feature>
<comment type="caution">
    <text evidence="6">The sequence shown here is derived from an EMBL/GenBank/DDBJ whole genome shotgun (WGS) entry which is preliminary data.</text>
</comment>
<dbReference type="GeneID" id="94290240"/>
<proteinExistence type="predicted"/>
<feature type="compositionally biased region" description="Polar residues" evidence="4">
    <location>
        <begin position="331"/>
        <end position="349"/>
    </location>
</feature>
<feature type="compositionally biased region" description="Polar residues" evidence="4">
    <location>
        <begin position="501"/>
        <end position="519"/>
    </location>
</feature>
<feature type="region of interest" description="Disordered" evidence="4">
    <location>
        <begin position="501"/>
        <end position="526"/>
    </location>
</feature>
<feature type="region of interest" description="Disordered" evidence="4">
    <location>
        <begin position="444"/>
        <end position="463"/>
    </location>
</feature>
<keyword evidence="2" id="KW-0479">Metal-binding</keyword>
<dbReference type="InterPro" id="IPR036400">
    <property type="entry name" value="Cyt_B5-like_heme/steroid_sf"/>
</dbReference>
<evidence type="ECO:0000313" key="7">
    <source>
        <dbReference type="Proteomes" id="UP000674318"/>
    </source>
</evidence>
<feature type="compositionally biased region" description="Basic and acidic residues" evidence="4">
    <location>
        <begin position="169"/>
        <end position="183"/>
    </location>
</feature>
<evidence type="ECO:0000259" key="5">
    <source>
        <dbReference type="PROSITE" id="PS50255"/>
    </source>
</evidence>
<feature type="compositionally biased region" description="Polar residues" evidence="4">
    <location>
        <begin position="22"/>
        <end position="33"/>
    </location>
</feature>
<dbReference type="Proteomes" id="UP000674318">
    <property type="component" value="Unassembled WGS sequence"/>
</dbReference>
<accession>A0A836IDW0</accession>
<dbReference type="RefSeq" id="XP_067756347.1">
    <property type="nucleotide sequence ID" value="XM_067900163.1"/>
</dbReference>
<evidence type="ECO:0000256" key="3">
    <source>
        <dbReference type="ARBA" id="ARBA00023004"/>
    </source>
</evidence>
<dbReference type="Pfam" id="PF00173">
    <property type="entry name" value="Cyt-b5"/>
    <property type="match status" value="1"/>
</dbReference>
<dbReference type="OrthoDB" id="260519at2759"/>
<dbReference type="PROSITE" id="PS50255">
    <property type="entry name" value="CYTOCHROME_B5_2"/>
    <property type="match status" value="1"/>
</dbReference>
<dbReference type="SUPFAM" id="SSF55856">
    <property type="entry name" value="Cytochrome b5-like heme/steroid binding domain"/>
    <property type="match status" value="1"/>
</dbReference>
<evidence type="ECO:0000256" key="2">
    <source>
        <dbReference type="ARBA" id="ARBA00022723"/>
    </source>
</evidence>
<dbReference type="FunFam" id="3.10.120.10:FF:000025">
    <property type="entry name" value="Cytochrome b5-like Heme/Steroid binding domain containing protein, putative"/>
    <property type="match status" value="1"/>
</dbReference>
<sequence>MAVNHFSSAPEVQSWPRCSKVTSPFSFDINNSVDDGAPSGNRYEESPRSVLNGASKGPIAPRTVTAAPPTTRAPAGSDTPTPTNTRATADVPVSVFPFAPGSCTSTQSLYSTASATKLEDQPLSSNQVPPHVSASLQHRGGFSEGVPMSPSSLSTFAHTPLATSNAEKSTYESKRQSVSEGRQRVAPSRLFCTHTGVPSFSSPSARMQRRCASEDVHGEVHDSYRGSQRMGAPPPLLLSCTLPSILHTTANIGSGFSLSVPTVHKHYRDLSCDASGDPSVSDIVLGRVSPEQEGTQSHPLPSLSSLVSSLSACTECVVGEHNCGVAGGHSTPLSRLGSPSSSTNITRTQPLLVGDPTSYPLSQSIDPSSDRHTSVNPTQRTAQLHSSQSHPRNHSPACAQQPTTPEVDVTPIAVVSPTGLHHIGASEASAAGNSGNDSQILSTAAKVQSQTDPDPETSRSDVTSTLAISSAASMAAVPTSVSSGPTTLHFSAGHLTAPISTTGNSLTSRPSQPIASGSHSKPHLQGNFVMRPDAEVLQKCSRGKVPRMPGCSMRDWAAHLSAKEEELRRQEKQHHSFTHPHGRSRGALYFGGATLPVKPASVAASRITQLPRMTPQDVALHNTPDDMWIVIHDVVYDCTVFQRYHPGGEKLLLACAGHDATAVYDSFHAWISCESFLAPYAVGVLLHSDSW</sequence>
<dbReference type="KEGG" id="phet:94290240"/>
<dbReference type="InterPro" id="IPR051872">
    <property type="entry name" value="Cytochrome_b5/Flavoprotein_Rdt"/>
</dbReference>
<dbReference type="PANTHER" id="PTHR46237:SF1">
    <property type="entry name" value="CYTOCHROME B5 REDUCTASE 4"/>
    <property type="match status" value="1"/>
</dbReference>
<dbReference type="GO" id="GO:0046872">
    <property type="term" value="F:metal ion binding"/>
    <property type="evidence" value="ECO:0007669"/>
    <property type="project" value="UniProtKB-KW"/>
</dbReference>
<feature type="compositionally biased region" description="Polar residues" evidence="4">
    <location>
        <begin position="374"/>
        <end position="390"/>
    </location>
</feature>
<organism evidence="6 7">
    <name type="scientific">Porcisia hertigi</name>
    <dbReference type="NCBI Taxonomy" id="2761500"/>
    <lineage>
        <taxon>Eukaryota</taxon>
        <taxon>Discoba</taxon>
        <taxon>Euglenozoa</taxon>
        <taxon>Kinetoplastea</taxon>
        <taxon>Metakinetoplastina</taxon>
        <taxon>Trypanosomatida</taxon>
        <taxon>Trypanosomatidae</taxon>
        <taxon>Leishmaniinae</taxon>
        <taxon>Porcisia</taxon>
    </lineage>
</organism>
<feature type="region of interest" description="Disordered" evidence="4">
    <location>
        <begin position="199"/>
        <end position="229"/>
    </location>
</feature>
<keyword evidence="1" id="KW-0349">Heme</keyword>
<evidence type="ECO:0000256" key="1">
    <source>
        <dbReference type="ARBA" id="ARBA00022617"/>
    </source>
</evidence>
<feature type="domain" description="Cytochrome b5 heme-binding" evidence="5">
    <location>
        <begin position="610"/>
        <end position="686"/>
    </location>
</feature>
<dbReference type="InterPro" id="IPR001199">
    <property type="entry name" value="Cyt_B5-like_heme/steroid-bd"/>
</dbReference>
<dbReference type="GO" id="GO:0004128">
    <property type="term" value="F:cytochrome-b5 reductase activity, acting on NAD(P)H"/>
    <property type="evidence" value="ECO:0007669"/>
    <property type="project" value="TreeGrafter"/>
</dbReference>
<keyword evidence="7" id="KW-1185">Reference proteome</keyword>
<dbReference type="EMBL" id="JAFJZO010000026">
    <property type="protein sequence ID" value="KAG5501900.1"/>
    <property type="molecule type" value="Genomic_DNA"/>
</dbReference>
<name>A0A836IDW0_9TRYP</name>
<evidence type="ECO:0000313" key="6">
    <source>
        <dbReference type="EMBL" id="KAG5501900.1"/>
    </source>
</evidence>
<dbReference type="GO" id="GO:0020037">
    <property type="term" value="F:heme binding"/>
    <property type="evidence" value="ECO:0007669"/>
    <property type="project" value="TreeGrafter"/>
</dbReference>
<feature type="compositionally biased region" description="Basic and acidic residues" evidence="4">
    <location>
        <begin position="211"/>
        <end position="224"/>
    </location>
</feature>
<protein>
    <recommendedName>
        <fullName evidence="5">Cytochrome b5 heme-binding domain-containing protein</fullName>
    </recommendedName>
</protein>
<feature type="region of interest" description="Disordered" evidence="4">
    <location>
        <begin position="117"/>
        <end position="185"/>
    </location>
</feature>
<feature type="compositionally biased region" description="Polar residues" evidence="4">
    <location>
        <begin position="78"/>
        <end position="87"/>
    </location>
</feature>